<dbReference type="GO" id="GO:0005634">
    <property type="term" value="C:nucleus"/>
    <property type="evidence" value="ECO:0007669"/>
    <property type="project" value="UniProtKB-ARBA"/>
</dbReference>
<dbReference type="PANTHER" id="PTHR13093">
    <property type="entry name" value="ZINC FINGER HIT DOMAIN CONTAINING PROTEIN 1"/>
    <property type="match status" value="1"/>
</dbReference>
<name>A0AAF0DGB0_9EURO</name>
<evidence type="ECO:0000259" key="6">
    <source>
        <dbReference type="PROSITE" id="PS51083"/>
    </source>
</evidence>
<feature type="region of interest" description="Disordered" evidence="5">
    <location>
        <begin position="124"/>
        <end position="161"/>
    </location>
</feature>
<dbReference type="Proteomes" id="UP001219355">
    <property type="component" value="Chromosome 2"/>
</dbReference>
<feature type="domain" description="HIT-type" evidence="6">
    <location>
        <begin position="222"/>
        <end position="254"/>
    </location>
</feature>
<keyword evidence="1" id="KW-0479">Metal-binding</keyword>
<dbReference type="EMBL" id="CP120628">
    <property type="protein sequence ID" value="WEW58020.1"/>
    <property type="molecule type" value="Genomic_DNA"/>
</dbReference>
<dbReference type="CDD" id="cd21437">
    <property type="entry name" value="zf-HIT_ZNHIT1_like"/>
    <property type="match status" value="1"/>
</dbReference>
<keyword evidence="3" id="KW-0862">Zinc</keyword>
<dbReference type="GO" id="GO:0006338">
    <property type="term" value="P:chromatin remodeling"/>
    <property type="evidence" value="ECO:0007669"/>
    <property type="project" value="InterPro"/>
</dbReference>
<feature type="region of interest" description="Disordered" evidence="5">
    <location>
        <begin position="33"/>
        <end position="59"/>
    </location>
</feature>
<feature type="compositionally biased region" description="Low complexity" evidence="5">
    <location>
        <begin position="33"/>
        <end position="49"/>
    </location>
</feature>
<evidence type="ECO:0000256" key="5">
    <source>
        <dbReference type="SAM" id="MobiDB-lite"/>
    </source>
</evidence>
<organism evidence="7 8">
    <name type="scientific">Emydomyces testavorans</name>
    <dbReference type="NCBI Taxonomy" id="2070801"/>
    <lineage>
        <taxon>Eukaryota</taxon>
        <taxon>Fungi</taxon>
        <taxon>Dikarya</taxon>
        <taxon>Ascomycota</taxon>
        <taxon>Pezizomycotina</taxon>
        <taxon>Eurotiomycetes</taxon>
        <taxon>Eurotiomycetidae</taxon>
        <taxon>Onygenales</taxon>
        <taxon>Nannizziopsiaceae</taxon>
        <taxon>Emydomyces</taxon>
    </lineage>
</organism>
<evidence type="ECO:0000313" key="7">
    <source>
        <dbReference type="EMBL" id="WEW58020.1"/>
    </source>
</evidence>
<evidence type="ECO:0000256" key="4">
    <source>
        <dbReference type="PROSITE-ProRule" id="PRU00453"/>
    </source>
</evidence>
<dbReference type="AlphaFoldDB" id="A0AAF0DGB0"/>
<feature type="region of interest" description="Disordered" evidence="5">
    <location>
        <begin position="71"/>
        <end position="102"/>
    </location>
</feature>
<dbReference type="InterPro" id="IPR007529">
    <property type="entry name" value="Znf_HIT"/>
</dbReference>
<accession>A0AAF0DGB0</accession>
<reference evidence="7" key="1">
    <citation type="submission" date="2023-03" db="EMBL/GenBank/DDBJ databases">
        <title>Emydomyces testavorans Genome Sequence.</title>
        <authorList>
            <person name="Hoyer L."/>
        </authorList>
    </citation>
    <scope>NUCLEOTIDE SEQUENCE</scope>
    <source>
        <strain evidence="7">16-2883</strain>
    </source>
</reference>
<dbReference type="GO" id="GO:0008270">
    <property type="term" value="F:zinc ion binding"/>
    <property type="evidence" value="ECO:0007669"/>
    <property type="project" value="UniProtKB-UniRule"/>
</dbReference>
<dbReference type="PROSITE" id="PS51083">
    <property type="entry name" value="ZF_HIT"/>
    <property type="match status" value="1"/>
</dbReference>
<dbReference type="InterPro" id="IPR039723">
    <property type="entry name" value="Vps71/ZNHIT1"/>
</dbReference>
<sequence>MSHLIEVLSTSASHTATPGWAYVPDVRPEVTASGRATTGRTRGARDSGTVRGDGSSRQQNAILKRLAELDRENHKDAHIPVPTKQKGATAKSSRSKTTSNVRRILMSQKTFKNYLDDEEAAAALAPPTAPRPNGARTGRPAPTAPKPDSRALAPRPLVPSEPATSQLIISEFDNDPLLRSYIPSAPSERVMQALLSEPPLSYNASRATFSANMNRKPPRQFCGICGYWGKLKCIKCQARVCGLECQRIHSETTCDRFYA</sequence>
<dbReference type="Pfam" id="PF04438">
    <property type="entry name" value="zf-HIT"/>
    <property type="match status" value="1"/>
</dbReference>
<proteinExistence type="predicted"/>
<protein>
    <recommendedName>
        <fullName evidence="6">HIT-type domain-containing protein</fullName>
    </recommendedName>
</protein>
<keyword evidence="8" id="KW-1185">Reference proteome</keyword>
<evidence type="ECO:0000256" key="2">
    <source>
        <dbReference type="ARBA" id="ARBA00022771"/>
    </source>
</evidence>
<gene>
    <name evidence="7" type="ORF">PRK78_003487</name>
</gene>
<evidence type="ECO:0000256" key="3">
    <source>
        <dbReference type="ARBA" id="ARBA00022833"/>
    </source>
</evidence>
<evidence type="ECO:0000313" key="8">
    <source>
        <dbReference type="Proteomes" id="UP001219355"/>
    </source>
</evidence>
<keyword evidence="2 4" id="KW-0863">Zinc-finger</keyword>
<feature type="compositionally biased region" description="Low complexity" evidence="5">
    <location>
        <begin position="88"/>
        <end position="99"/>
    </location>
</feature>
<evidence type="ECO:0000256" key="1">
    <source>
        <dbReference type="ARBA" id="ARBA00022723"/>
    </source>
</evidence>